<proteinExistence type="predicted"/>
<dbReference type="InterPro" id="IPR013022">
    <property type="entry name" value="Xyl_isomerase-like_TIM-brl"/>
</dbReference>
<organism evidence="2 3">
    <name type="scientific">Aquamicrobium aerolatum DSM 21857</name>
    <dbReference type="NCBI Taxonomy" id="1121003"/>
    <lineage>
        <taxon>Bacteria</taxon>
        <taxon>Pseudomonadati</taxon>
        <taxon>Pseudomonadota</taxon>
        <taxon>Alphaproteobacteria</taxon>
        <taxon>Hyphomicrobiales</taxon>
        <taxon>Phyllobacteriaceae</taxon>
        <taxon>Aerobium</taxon>
    </lineage>
</organism>
<accession>A0A1I3RD12</accession>
<evidence type="ECO:0000313" key="2">
    <source>
        <dbReference type="EMBL" id="SFJ44125.1"/>
    </source>
</evidence>
<keyword evidence="2" id="KW-0413">Isomerase</keyword>
<dbReference type="PANTHER" id="PTHR12110">
    <property type="entry name" value="HYDROXYPYRUVATE ISOMERASE"/>
    <property type="match status" value="1"/>
</dbReference>
<dbReference type="PANTHER" id="PTHR12110:SF53">
    <property type="entry name" value="BLR5974 PROTEIN"/>
    <property type="match status" value="1"/>
</dbReference>
<dbReference type="InterPro" id="IPR036237">
    <property type="entry name" value="Xyl_isomerase-like_sf"/>
</dbReference>
<keyword evidence="3" id="KW-1185">Reference proteome</keyword>
<dbReference type="RefSeq" id="WP_091523892.1">
    <property type="nucleotide sequence ID" value="NZ_FORF01000019.1"/>
</dbReference>
<dbReference type="EMBL" id="FORF01000019">
    <property type="protein sequence ID" value="SFJ44125.1"/>
    <property type="molecule type" value="Genomic_DNA"/>
</dbReference>
<dbReference type="AlphaFoldDB" id="A0A1I3RD12"/>
<evidence type="ECO:0000313" key="3">
    <source>
        <dbReference type="Proteomes" id="UP000242763"/>
    </source>
</evidence>
<gene>
    <name evidence="2" type="ORF">SAMN03080618_02975</name>
</gene>
<dbReference type="InterPro" id="IPR050312">
    <property type="entry name" value="IolE/XylAMocC-like"/>
</dbReference>
<protein>
    <submittedName>
        <fullName evidence="2">Sugar phosphate isomerase/epimerase</fullName>
    </submittedName>
</protein>
<dbReference type="Gene3D" id="3.20.20.150">
    <property type="entry name" value="Divalent-metal-dependent TIM barrel enzymes"/>
    <property type="match status" value="1"/>
</dbReference>
<dbReference type="STRING" id="1121003.SAMN03080618_02975"/>
<dbReference type="OrthoDB" id="7245925at2"/>
<sequence length="274" mass="30815">MYDLPLLGAAITVTELEHLRDFIVDENRDLELQDFCVPGALDDDWKPVATRAKELLSGYNGRLGIHGPFWGLHIASPDKEIQKVVTRRMLQGLEVCEFLGATQMVIHSPYITWDYHNLDNAPGRQAYQSVLDHTHATMDEAVRRAEEIGVTMVVENIMDKDPDIRRILVEDFNSSAMAVSIDTGHAHYACGSTGAPPVDYFVRRAGNSLQHIHLQDADGYADRHWTIGEGNISWHAVFRALGELTSKPRLILELRDKAGILPSVEWLRARNLAR</sequence>
<dbReference type="Pfam" id="PF01261">
    <property type="entry name" value="AP_endonuc_2"/>
    <property type="match status" value="1"/>
</dbReference>
<evidence type="ECO:0000259" key="1">
    <source>
        <dbReference type="Pfam" id="PF01261"/>
    </source>
</evidence>
<name>A0A1I3RD12_9HYPH</name>
<reference evidence="3" key="1">
    <citation type="submission" date="2016-10" db="EMBL/GenBank/DDBJ databases">
        <authorList>
            <person name="Varghese N."/>
            <person name="Submissions S."/>
        </authorList>
    </citation>
    <scope>NUCLEOTIDE SEQUENCE [LARGE SCALE GENOMIC DNA]</scope>
    <source>
        <strain evidence="3">DSM 21857</strain>
    </source>
</reference>
<dbReference type="Proteomes" id="UP000242763">
    <property type="component" value="Unassembled WGS sequence"/>
</dbReference>
<dbReference type="GO" id="GO:0016853">
    <property type="term" value="F:isomerase activity"/>
    <property type="evidence" value="ECO:0007669"/>
    <property type="project" value="UniProtKB-KW"/>
</dbReference>
<feature type="domain" description="Xylose isomerase-like TIM barrel" evidence="1">
    <location>
        <begin position="47"/>
        <end position="269"/>
    </location>
</feature>
<dbReference type="SUPFAM" id="SSF51658">
    <property type="entry name" value="Xylose isomerase-like"/>
    <property type="match status" value="1"/>
</dbReference>